<dbReference type="InterPro" id="IPR035903">
    <property type="entry name" value="HesB-like_dom_sf"/>
</dbReference>
<name>A0A133KBJ2_HEYCO</name>
<dbReference type="EMBL" id="LRPN01000185">
    <property type="protein sequence ID" value="KWZ76889.1"/>
    <property type="molecule type" value="Genomic_DNA"/>
</dbReference>
<evidence type="ECO:0000313" key="1">
    <source>
        <dbReference type="EMBL" id="KWZ76889.1"/>
    </source>
</evidence>
<protein>
    <submittedName>
        <fullName evidence="1">HesB-like protein</fullName>
    </submittedName>
</protein>
<dbReference type="Gene3D" id="2.60.300.12">
    <property type="entry name" value="HesB-like domain"/>
    <property type="match status" value="1"/>
</dbReference>
<sequence>MNVKINRNAAKMFKKILDEEDAEGKMIRVFVTEMHGDHAHYDITLDTPGEHDEIVKTDKGIDILLDSREPYLDGIWIQYFYVPQEEFVITNPRIEREHGHHHHHHH</sequence>
<dbReference type="PATRIC" id="fig|1398.22.peg.3633"/>
<dbReference type="Proteomes" id="UP000070376">
    <property type="component" value="Unassembled WGS sequence"/>
</dbReference>
<dbReference type="RefSeq" id="WP_061087245.1">
    <property type="nucleotide sequence ID" value="NZ_KQ955926.1"/>
</dbReference>
<gene>
    <name evidence="1" type="ORF">HMPREF3213_03626</name>
</gene>
<evidence type="ECO:0000313" key="2">
    <source>
        <dbReference type="Proteomes" id="UP000070376"/>
    </source>
</evidence>
<reference evidence="2" key="1">
    <citation type="submission" date="2016-01" db="EMBL/GenBank/DDBJ databases">
        <authorList>
            <person name="Mitreva M."/>
            <person name="Pepin K.H."/>
            <person name="Mihindukulasuriya K.A."/>
            <person name="Fulton R."/>
            <person name="Fronick C."/>
            <person name="O'Laughlin M."/>
            <person name="Miner T."/>
            <person name="Herter B."/>
            <person name="Rosa B.A."/>
            <person name="Cordes M."/>
            <person name="Tomlinson C."/>
            <person name="Wollam A."/>
            <person name="Palsikar V.B."/>
            <person name="Mardis E.R."/>
            <person name="Wilson R.K."/>
        </authorList>
    </citation>
    <scope>NUCLEOTIDE SEQUENCE [LARGE SCALE GENOMIC DNA]</scope>
    <source>
        <strain evidence="2">GED7749B</strain>
    </source>
</reference>
<organism evidence="1 2">
    <name type="scientific">Heyndrickxia coagulans</name>
    <name type="common">Weizmannia coagulans</name>
    <dbReference type="NCBI Taxonomy" id="1398"/>
    <lineage>
        <taxon>Bacteria</taxon>
        <taxon>Bacillati</taxon>
        <taxon>Bacillota</taxon>
        <taxon>Bacilli</taxon>
        <taxon>Bacillales</taxon>
        <taxon>Bacillaceae</taxon>
        <taxon>Heyndrickxia</taxon>
    </lineage>
</organism>
<proteinExistence type="predicted"/>
<dbReference type="SUPFAM" id="SSF89360">
    <property type="entry name" value="HesB-like domain"/>
    <property type="match status" value="1"/>
</dbReference>
<accession>A0A133KBJ2</accession>
<dbReference type="AlphaFoldDB" id="A0A133KBJ2"/>
<comment type="caution">
    <text evidence="1">The sequence shown here is derived from an EMBL/GenBank/DDBJ whole genome shotgun (WGS) entry which is preliminary data.</text>
</comment>